<keyword evidence="6 10" id="KW-0865">Zymogen</keyword>
<evidence type="ECO:0000256" key="3">
    <source>
        <dbReference type="ARBA" id="ARBA00022813"/>
    </source>
</evidence>
<keyword evidence="8 10" id="KW-0704">Schiff base</keyword>
<dbReference type="InterPro" id="IPR016067">
    <property type="entry name" value="S-AdoMet_deCO2ase_core"/>
</dbReference>
<dbReference type="InterPro" id="IPR003826">
    <property type="entry name" value="AdoMetDC_fam_prok"/>
</dbReference>
<feature type="active site" description="Proton acceptor; for processing activity" evidence="10">
    <location>
        <position position="68"/>
    </location>
</feature>
<evidence type="ECO:0000313" key="12">
    <source>
        <dbReference type="Proteomes" id="UP001446205"/>
    </source>
</evidence>
<keyword evidence="5 10" id="KW-0620">Polyamine biosynthesis</keyword>
<evidence type="ECO:0000256" key="1">
    <source>
        <dbReference type="ARBA" id="ARBA00022691"/>
    </source>
</evidence>
<keyword evidence="4 10" id="KW-0745">Spermidine biosynthesis</keyword>
<dbReference type="HAMAP" id="MF_00464">
    <property type="entry name" value="AdoMetDC_1"/>
    <property type="match status" value="1"/>
</dbReference>
<reference evidence="11 12" key="1">
    <citation type="submission" date="2024-04" db="EMBL/GenBank/DDBJ databases">
        <authorList>
            <person name="Abashina T."/>
            <person name="Shaikin A."/>
        </authorList>
    </citation>
    <scope>NUCLEOTIDE SEQUENCE [LARGE SCALE GENOMIC DNA]</scope>
    <source>
        <strain evidence="11 12">AAFK</strain>
    </source>
</reference>
<dbReference type="Proteomes" id="UP001446205">
    <property type="component" value="Unassembled WGS sequence"/>
</dbReference>
<comment type="pathway">
    <text evidence="10">Amine and polyamine biosynthesis; S-adenosylmethioninamine biosynthesis; S-adenosylmethioninamine from S-adenosyl-L-methionine: step 1/1.</text>
</comment>
<comment type="subunit">
    <text evidence="10">Heterotetramer of two alpha and two beta chains arranged as a dimer of alpha/beta heterodimers.</text>
</comment>
<keyword evidence="12" id="KW-1185">Reference proteome</keyword>
<keyword evidence="3 10" id="KW-0068">Autocatalytic cleavage</keyword>
<dbReference type="PANTHER" id="PTHR33866">
    <property type="entry name" value="S-ADENOSYLMETHIONINE DECARBOXYLASE PROENZYME"/>
    <property type="match status" value="1"/>
</dbReference>
<evidence type="ECO:0000256" key="7">
    <source>
        <dbReference type="ARBA" id="ARBA00023239"/>
    </source>
</evidence>
<accession>A0ABU9DDD4</accession>
<dbReference type="EC" id="4.1.1.50" evidence="10"/>
<evidence type="ECO:0000313" key="11">
    <source>
        <dbReference type="EMBL" id="MEK8090822.1"/>
    </source>
</evidence>
<dbReference type="NCBIfam" id="TIGR03330">
    <property type="entry name" value="SAM_DCase_Bsu"/>
    <property type="match status" value="1"/>
</dbReference>
<feature type="chain" id="PRO_5044947242" description="S-adenosylmethionine decarboxylase alpha chain" evidence="10">
    <location>
        <begin position="63"/>
        <end position="133"/>
    </location>
</feature>
<comment type="catalytic activity">
    <reaction evidence="10">
        <text>S-adenosyl-L-methionine + H(+) = S-adenosyl 3-(methylsulfanyl)propylamine + CO2</text>
        <dbReference type="Rhea" id="RHEA:15981"/>
        <dbReference type="ChEBI" id="CHEBI:15378"/>
        <dbReference type="ChEBI" id="CHEBI:16526"/>
        <dbReference type="ChEBI" id="CHEBI:57443"/>
        <dbReference type="ChEBI" id="CHEBI:59789"/>
        <dbReference type="EC" id="4.1.1.50"/>
    </reaction>
</comment>
<evidence type="ECO:0000256" key="10">
    <source>
        <dbReference type="HAMAP-Rule" id="MF_00464"/>
    </source>
</evidence>
<comment type="cofactor">
    <cofactor evidence="10">
        <name>pyruvate</name>
        <dbReference type="ChEBI" id="CHEBI:15361"/>
    </cofactor>
    <text evidence="10">Binds 1 pyruvoyl group covalently per subunit.</text>
</comment>
<evidence type="ECO:0000256" key="8">
    <source>
        <dbReference type="ARBA" id="ARBA00023270"/>
    </source>
</evidence>
<keyword evidence="1 10" id="KW-0949">S-adenosyl-L-methionine</keyword>
<dbReference type="EMBL" id="JBBPCO010000016">
    <property type="protein sequence ID" value="MEK8090822.1"/>
    <property type="molecule type" value="Genomic_DNA"/>
</dbReference>
<sequence length="133" mass="14608">MRSLGHQIVAEFYHCDKNILSDVERVTDAMLEAARRTGCTIVTQTFHHFSPYGVSGAVIVAESHLAIHTWPEYGYAAVDIFTCGDTVFPEKGLNFLKEALRSQQVSTMEMNRGQVDMMGVDPASVTVKLAANG</sequence>
<name>A0ABU9DDD4_9PROT</name>
<dbReference type="GO" id="GO:0004014">
    <property type="term" value="F:adenosylmethionine decarboxylase activity"/>
    <property type="evidence" value="ECO:0007669"/>
    <property type="project" value="UniProtKB-EC"/>
</dbReference>
<evidence type="ECO:0000256" key="2">
    <source>
        <dbReference type="ARBA" id="ARBA00022793"/>
    </source>
</evidence>
<keyword evidence="9 10" id="KW-0670">Pyruvate</keyword>
<dbReference type="Gene3D" id="3.30.160.750">
    <property type="match status" value="1"/>
</dbReference>
<dbReference type="InterPro" id="IPR017716">
    <property type="entry name" value="S-AdoMet_deCOase_pro-enz"/>
</dbReference>
<comment type="function">
    <text evidence="10">Catalyzes the decarboxylation of S-adenosylmethionine to S-adenosylmethioninamine (dcAdoMet), the propylamine donor required for the synthesis of the polyamines spermine and spermidine from the diamine putrescine.</text>
</comment>
<feature type="modified residue" description="Pyruvic acid (Ser); by autocatalysis" evidence="10">
    <location>
        <position position="63"/>
    </location>
</feature>
<feature type="active site" description="Proton donor; for catalytic activity" evidence="10">
    <location>
        <position position="83"/>
    </location>
</feature>
<feature type="site" description="Cleavage (non-hydrolytic); by autolysis" evidence="10">
    <location>
        <begin position="62"/>
        <end position="63"/>
    </location>
</feature>
<evidence type="ECO:0000256" key="9">
    <source>
        <dbReference type="ARBA" id="ARBA00023317"/>
    </source>
</evidence>
<dbReference type="PANTHER" id="PTHR33866:SF2">
    <property type="entry name" value="S-ADENOSYLMETHIONINE DECARBOXYLASE PROENZYME"/>
    <property type="match status" value="1"/>
</dbReference>
<gene>
    <name evidence="11" type="primary">speD</name>
    <name evidence="10" type="synonym">speH</name>
    <name evidence="11" type="ORF">WOB96_13775</name>
</gene>
<dbReference type="InterPro" id="IPR042286">
    <property type="entry name" value="AdoMetDC_C"/>
</dbReference>
<dbReference type="Pfam" id="PF02675">
    <property type="entry name" value="AdoMet_dc"/>
    <property type="match status" value="1"/>
</dbReference>
<protein>
    <recommendedName>
        <fullName evidence="10">S-adenosylmethionine decarboxylase proenzyme</fullName>
        <shortName evidence="10">AdoMetDC</shortName>
        <shortName evidence="10">SAMDC</shortName>
        <ecNumber evidence="10">4.1.1.50</ecNumber>
    </recommendedName>
    <component>
        <recommendedName>
            <fullName evidence="10">S-adenosylmethionine decarboxylase beta chain</fullName>
        </recommendedName>
    </component>
    <component>
        <recommendedName>
            <fullName evidence="10">S-adenosylmethionine decarboxylase alpha chain</fullName>
        </recommendedName>
    </component>
</protein>
<evidence type="ECO:0000256" key="6">
    <source>
        <dbReference type="ARBA" id="ARBA00023145"/>
    </source>
</evidence>
<keyword evidence="7 10" id="KW-0456">Lyase</keyword>
<evidence type="ECO:0000256" key="5">
    <source>
        <dbReference type="ARBA" id="ARBA00023115"/>
    </source>
</evidence>
<dbReference type="InterPro" id="IPR042284">
    <property type="entry name" value="AdoMetDC_N"/>
</dbReference>
<feature type="active site" description="Schiff-base intermediate with substrate; via pyruvic acid" evidence="10">
    <location>
        <position position="63"/>
    </location>
</feature>
<dbReference type="SUPFAM" id="SSF56276">
    <property type="entry name" value="S-adenosylmethionine decarboxylase"/>
    <property type="match status" value="1"/>
</dbReference>
<evidence type="ECO:0000256" key="4">
    <source>
        <dbReference type="ARBA" id="ARBA00023066"/>
    </source>
</evidence>
<feature type="chain" id="PRO_5044947243" description="S-adenosylmethionine decarboxylase beta chain" evidence="10">
    <location>
        <begin position="1"/>
        <end position="62"/>
    </location>
</feature>
<comment type="similarity">
    <text evidence="10">Belongs to the prokaryotic AdoMetDC family. Type 1 subfamily.</text>
</comment>
<organism evidence="11 12">
    <name type="scientific">Thermithiobacillus plumbiphilus</name>
    <dbReference type="NCBI Taxonomy" id="1729899"/>
    <lineage>
        <taxon>Bacteria</taxon>
        <taxon>Pseudomonadati</taxon>
        <taxon>Pseudomonadota</taxon>
        <taxon>Acidithiobacillia</taxon>
        <taxon>Acidithiobacillales</taxon>
        <taxon>Thermithiobacillaceae</taxon>
        <taxon>Thermithiobacillus</taxon>
    </lineage>
</organism>
<proteinExistence type="inferred from homology"/>
<dbReference type="RefSeq" id="WP_341371877.1">
    <property type="nucleotide sequence ID" value="NZ_JBBPCO010000016.1"/>
</dbReference>
<comment type="PTM">
    <text evidence="10">Is synthesized initially as an inactive proenzyme. Formation of the active enzyme involves a self-maturation process in which the active site pyruvoyl group is generated from an internal serine residue via an autocatalytic post-translational modification. Two non-identical subunits are generated from the proenzyme in this reaction, and the pyruvate is formed at the N-terminus of the alpha chain, which is derived from the carboxyl end of the proenzyme. The post-translation cleavage follows an unusual pathway, termed non-hydrolytic serinolysis, in which the side chain hydroxyl group of the serine supplies its oxygen atom to form the C-terminus of the beta chain, while the remainder of the serine residue undergoes an oxidative deamination to produce ammonia and the pyruvoyl group blocking the N-terminus of the alpha chain.</text>
</comment>
<dbReference type="Gene3D" id="3.30.360.110">
    <property type="entry name" value="S-adenosylmethionine decarboxylase domain"/>
    <property type="match status" value="1"/>
</dbReference>
<keyword evidence="2 10" id="KW-0210">Decarboxylase</keyword>
<comment type="caution">
    <text evidence="11">The sequence shown here is derived from an EMBL/GenBank/DDBJ whole genome shotgun (WGS) entry which is preliminary data.</text>
</comment>